<evidence type="ECO:0000313" key="1">
    <source>
        <dbReference type="EMBL" id="MBI2677485.1"/>
    </source>
</evidence>
<organism evidence="1 2">
    <name type="scientific">Candidatus Korobacter versatilis</name>
    <dbReference type="NCBI Taxonomy" id="658062"/>
    <lineage>
        <taxon>Bacteria</taxon>
        <taxon>Pseudomonadati</taxon>
        <taxon>Acidobacteriota</taxon>
        <taxon>Terriglobia</taxon>
        <taxon>Terriglobales</taxon>
        <taxon>Candidatus Korobacteraceae</taxon>
        <taxon>Candidatus Korobacter</taxon>
    </lineage>
</organism>
<protein>
    <submittedName>
        <fullName evidence="1">Uncharacterized protein</fullName>
    </submittedName>
</protein>
<comment type="caution">
    <text evidence="1">The sequence shown here is derived from an EMBL/GenBank/DDBJ whole genome shotgun (WGS) entry which is preliminary data.</text>
</comment>
<dbReference type="EMBL" id="JACPNR010000004">
    <property type="protein sequence ID" value="MBI2677485.1"/>
    <property type="molecule type" value="Genomic_DNA"/>
</dbReference>
<gene>
    <name evidence="1" type="ORF">HYX28_01745</name>
</gene>
<dbReference type="Proteomes" id="UP000779809">
    <property type="component" value="Unassembled WGS sequence"/>
</dbReference>
<name>A0A932EPY6_9BACT</name>
<sequence length="115" mass="12905">MKTYTGQTGYVYQYYFVGKRVAMPDDPDAPAIEYIFDVTADRKTIFAVSVFLKQSALDEWKAAHARALTDPEQYAAAKLRLFQGFDEVDKMQASGRRLAIEGTAIESLLEQLGVD</sequence>
<reference evidence="1" key="1">
    <citation type="submission" date="2020-07" db="EMBL/GenBank/DDBJ databases">
        <title>Huge and variable diversity of episymbiotic CPR bacteria and DPANN archaea in groundwater ecosystems.</title>
        <authorList>
            <person name="He C.Y."/>
            <person name="Keren R."/>
            <person name="Whittaker M."/>
            <person name="Farag I.F."/>
            <person name="Doudna J."/>
            <person name="Cate J.H.D."/>
            <person name="Banfield J.F."/>
        </authorList>
    </citation>
    <scope>NUCLEOTIDE SEQUENCE</scope>
    <source>
        <strain evidence="1">NC_groundwater_580_Pr5_B-0.1um_64_19</strain>
    </source>
</reference>
<dbReference type="AlphaFoldDB" id="A0A932EPY6"/>
<accession>A0A932EPY6</accession>
<evidence type="ECO:0000313" key="2">
    <source>
        <dbReference type="Proteomes" id="UP000779809"/>
    </source>
</evidence>
<proteinExistence type="predicted"/>